<evidence type="ECO:0000313" key="6">
    <source>
        <dbReference type="Proteomes" id="UP000199545"/>
    </source>
</evidence>
<dbReference type="STRING" id="46223.SAMN05421852_1721"/>
<dbReference type="InterPro" id="IPR023213">
    <property type="entry name" value="CAT-like_dom_sf"/>
</dbReference>
<dbReference type="EMBL" id="FORR01000072">
    <property type="protein sequence ID" value="SFJ97043.1"/>
    <property type="molecule type" value="Genomic_DNA"/>
</dbReference>
<dbReference type="RefSeq" id="WP_139203383.1">
    <property type="nucleotide sequence ID" value="NZ_FORR01000072.1"/>
</dbReference>
<dbReference type="GO" id="GO:0005829">
    <property type="term" value="C:cytosol"/>
    <property type="evidence" value="ECO:0007669"/>
    <property type="project" value="TreeGrafter"/>
</dbReference>
<name>A0A1I3VQ26_9BACL</name>
<dbReference type="Gene3D" id="3.30.559.10">
    <property type="entry name" value="Chloramphenicol acetyltransferase-like domain"/>
    <property type="match status" value="1"/>
</dbReference>
<dbReference type="GO" id="GO:0003824">
    <property type="term" value="F:catalytic activity"/>
    <property type="evidence" value="ECO:0007669"/>
    <property type="project" value="InterPro"/>
</dbReference>
<feature type="domain" description="Condensation" evidence="4">
    <location>
        <begin position="2"/>
        <end position="271"/>
    </location>
</feature>
<dbReference type="InterPro" id="IPR042099">
    <property type="entry name" value="ANL_N_sf"/>
</dbReference>
<dbReference type="Gene3D" id="3.30.559.30">
    <property type="entry name" value="Nonribosomal peptide synthetase, condensation domain"/>
    <property type="match status" value="1"/>
</dbReference>
<proteinExistence type="predicted"/>
<evidence type="ECO:0000259" key="3">
    <source>
        <dbReference type="Pfam" id="PF00501"/>
    </source>
</evidence>
<dbReference type="PANTHER" id="PTHR45527">
    <property type="entry name" value="NONRIBOSOMAL PEPTIDE SYNTHETASE"/>
    <property type="match status" value="1"/>
</dbReference>
<organism evidence="5 6">
    <name type="scientific">Thermoflavimicrobium dichotomicum</name>
    <dbReference type="NCBI Taxonomy" id="46223"/>
    <lineage>
        <taxon>Bacteria</taxon>
        <taxon>Bacillati</taxon>
        <taxon>Bacillota</taxon>
        <taxon>Bacilli</taxon>
        <taxon>Bacillales</taxon>
        <taxon>Thermoactinomycetaceae</taxon>
        <taxon>Thermoflavimicrobium</taxon>
    </lineage>
</organism>
<dbReference type="Pfam" id="PF00501">
    <property type="entry name" value="AMP-binding"/>
    <property type="match status" value="1"/>
</dbReference>
<gene>
    <name evidence="5" type="ORF">SAMN05421852_1721</name>
</gene>
<dbReference type="Gene3D" id="3.40.50.12780">
    <property type="entry name" value="N-terminal domain of ligase-like"/>
    <property type="match status" value="1"/>
</dbReference>
<dbReference type="AlphaFoldDB" id="A0A1I3VQ26"/>
<reference evidence="5 6" key="1">
    <citation type="submission" date="2016-10" db="EMBL/GenBank/DDBJ databases">
        <authorList>
            <person name="de Groot N.N."/>
        </authorList>
    </citation>
    <scope>NUCLEOTIDE SEQUENCE [LARGE SCALE GENOMIC DNA]</scope>
    <source>
        <strain evidence="5 6">DSM 44778</strain>
    </source>
</reference>
<sequence>VAVWQQKPEQKERLKKQETYWLEQLAGELPVLELPTDFPRPPVRQFDGEIMNFTVGKEILEKVKALAMREGTTLYMTLLAVYHVLLSKYTGQQDMIIGSPIAGRPHVDLESVVGMFVNTLALRTQSKPGQSFRSFLAQVKQQVLQAYENSDYPFEELVEKLDLQRDLSRQPLFDTMLTMQNMDIAEMDMPSLTIQPYEWEWKNAKFDLHWMIMEREQLHLSVEYSTRLFKRETIERMVKHFVHLLQQVAANPEKSLAEFELVTEEEKEQLLTVFNDTQADYPRDKTIQALFEEQVQRTPDRIAVTCEGKNLTYRELNERANQLARVLRKEGVESESIVGLMFERSLEMIIGILGVLKAGGTYMPIDPAYPAERI</sequence>
<dbReference type="FunFam" id="3.30.559.30:FF:000001">
    <property type="entry name" value="Non-ribosomal peptide synthetase"/>
    <property type="match status" value="1"/>
</dbReference>
<protein>
    <submittedName>
        <fullName evidence="5">AMP-binding enzyme</fullName>
    </submittedName>
</protein>
<evidence type="ECO:0000259" key="4">
    <source>
        <dbReference type="Pfam" id="PF00668"/>
    </source>
</evidence>
<keyword evidence="1" id="KW-0596">Phosphopantetheine</keyword>
<dbReference type="GO" id="GO:0008610">
    <property type="term" value="P:lipid biosynthetic process"/>
    <property type="evidence" value="ECO:0007669"/>
    <property type="project" value="UniProtKB-ARBA"/>
</dbReference>
<dbReference type="Pfam" id="PF00668">
    <property type="entry name" value="Condensation"/>
    <property type="match status" value="1"/>
</dbReference>
<dbReference type="PANTHER" id="PTHR45527:SF1">
    <property type="entry name" value="FATTY ACID SYNTHASE"/>
    <property type="match status" value="1"/>
</dbReference>
<feature type="domain" description="AMP-dependent synthetase/ligase" evidence="3">
    <location>
        <begin position="291"/>
        <end position="374"/>
    </location>
</feature>
<dbReference type="GO" id="GO:0044550">
    <property type="term" value="P:secondary metabolite biosynthetic process"/>
    <property type="evidence" value="ECO:0007669"/>
    <property type="project" value="TreeGrafter"/>
</dbReference>
<dbReference type="InterPro" id="IPR000873">
    <property type="entry name" value="AMP-dep_synth/lig_dom"/>
</dbReference>
<dbReference type="InterPro" id="IPR001242">
    <property type="entry name" value="Condensation_dom"/>
</dbReference>
<dbReference type="Proteomes" id="UP000199545">
    <property type="component" value="Unassembled WGS sequence"/>
</dbReference>
<accession>A0A1I3VQ26</accession>
<evidence type="ECO:0000313" key="5">
    <source>
        <dbReference type="EMBL" id="SFJ97043.1"/>
    </source>
</evidence>
<feature type="non-terminal residue" evidence="5">
    <location>
        <position position="1"/>
    </location>
</feature>
<dbReference type="CDD" id="cd19531">
    <property type="entry name" value="LCL_NRPS-like"/>
    <property type="match status" value="1"/>
</dbReference>
<dbReference type="OrthoDB" id="9765680at2"/>
<dbReference type="GO" id="GO:0031177">
    <property type="term" value="F:phosphopantetheine binding"/>
    <property type="evidence" value="ECO:0007669"/>
    <property type="project" value="TreeGrafter"/>
</dbReference>
<keyword evidence="6" id="KW-1185">Reference proteome</keyword>
<dbReference type="SUPFAM" id="SSF52777">
    <property type="entry name" value="CoA-dependent acyltransferases"/>
    <property type="match status" value="1"/>
</dbReference>
<feature type="non-terminal residue" evidence="5">
    <location>
        <position position="374"/>
    </location>
</feature>
<dbReference type="GO" id="GO:0043041">
    <property type="term" value="P:amino acid activation for nonribosomal peptide biosynthetic process"/>
    <property type="evidence" value="ECO:0007669"/>
    <property type="project" value="TreeGrafter"/>
</dbReference>
<evidence type="ECO:0000256" key="2">
    <source>
        <dbReference type="ARBA" id="ARBA00022553"/>
    </source>
</evidence>
<keyword evidence="2" id="KW-0597">Phosphoprotein</keyword>
<dbReference type="SUPFAM" id="SSF56801">
    <property type="entry name" value="Acetyl-CoA synthetase-like"/>
    <property type="match status" value="1"/>
</dbReference>
<evidence type="ECO:0000256" key="1">
    <source>
        <dbReference type="ARBA" id="ARBA00022450"/>
    </source>
</evidence>